<name>A0A412FJA0_9FIRM</name>
<organism evidence="3 4">
    <name type="scientific">Holdemania filiformis</name>
    <dbReference type="NCBI Taxonomy" id="61171"/>
    <lineage>
        <taxon>Bacteria</taxon>
        <taxon>Bacillati</taxon>
        <taxon>Bacillota</taxon>
        <taxon>Erysipelotrichia</taxon>
        <taxon>Erysipelotrichales</taxon>
        <taxon>Erysipelotrichaceae</taxon>
        <taxon>Holdemania</taxon>
    </lineage>
</organism>
<feature type="transmembrane region" description="Helical" evidence="2">
    <location>
        <begin position="201"/>
        <end position="220"/>
    </location>
</feature>
<evidence type="ECO:0000256" key="2">
    <source>
        <dbReference type="SAM" id="Phobius"/>
    </source>
</evidence>
<dbReference type="InterPro" id="IPR025291">
    <property type="entry name" value="DUF4153"/>
</dbReference>
<gene>
    <name evidence="3" type="ORF">DWY25_16130</name>
</gene>
<dbReference type="EMBL" id="QRUP01000028">
    <property type="protein sequence ID" value="RGR68235.1"/>
    <property type="molecule type" value="Genomic_DNA"/>
</dbReference>
<feature type="transmembrane region" description="Helical" evidence="2">
    <location>
        <begin position="376"/>
        <end position="399"/>
    </location>
</feature>
<comment type="caution">
    <text evidence="3">The sequence shown here is derived from an EMBL/GenBank/DDBJ whole genome shotgun (WGS) entry which is preliminary data.</text>
</comment>
<proteinExistence type="predicted"/>
<keyword evidence="4" id="KW-1185">Reference proteome</keyword>
<reference evidence="3 4" key="1">
    <citation type="submission" date="2018-08" db="EMBL/GenBank/DDBJ databases">
        <title>A genome reference for cultivated species of the human gut microbiota.</title>
        <authorList>
            <person name="Zou Y."/>
            <person name="Xue W."/>
            <person name="Luo G."/>
        </authorList>
    </citation>
    <scope>NUCLEOTIDE SEQUENCE [LARGE SCALE GENOMIC DNA]</scope>
    <source>
        <strain evidence="3 4">AF24-29</strain>
    </source>
</reference>
<keyword evidence="2" id="KW-1133">Transmembrane helix</keyword>
<evidence type="ECO:0000313" key="4">
    <source>
        <dbReference type="Proteomes" id="UP000284178"/>
    </source>
</evidence>
<feature type="transmembrane region" description="Helical" evidence="2">
    <location>
        <begin position="289"/>
        <end position="309"/>
    </location>
</feature>
<feature type="transmembrane region" description="Helical" evidence="2">
    <location>
        <begin position="247"/>
        <end position="269"/>
    </location>
</feature>
<dbReference type="Proteomes" id="UP000284178">
    <property type="component" value="Unassembled WGS sequence"/>
</dbReference>
<feature type="transmembrane region" description="Helical" evidence="2">
    <location>
        <begin position="339"/>
        <end position="356"/>
    </location>
</feature>
<feature type="transmembrane region" description="Helical" evidence="2">
    <location>
        <begin position="72"/>
        <end position="93"/>
    </location>
</feature>
<keyword evidence="2" id="KW-0812">Transmembrane</keyword>
<feature type="transmembrane region" description="Helical" evidence="2">
    <location>
        <begin position="432"/>
        <end position="452"/>
    </location>
</feature>
<sequence>MQDLRRAGLSAGRSAGIQTGGRKMSESRPVSSASEKTAMRFSWSAAAILSFPMAFLYVGYAMGFEDFRLMTYRNPAVVIFTLLYLFLVSHGANRLDRPASRESRLWAGCLLTTALSLCFYQPTSFFALLQILALHLEAVYWTLCRTRILIHNRTSGSFPFELAWGFCVLPLRHFLLRIKVLSSALRDYLTDRSRGAHSPAMIGFSLLLAGGIGMTAWSLLSGADPFFAEVADQVGAGLFGWLSPQTLLTVILSLPVGAWLFGLAGGSLYQAEPAVPLWRWQTALDRMQVLPGFTTALVIGVLCGIYSLFFAVEAYAYLTQLIAGAITVTLACQYAVQGFWQLCGIVLLNLSVLAVLHTLSETSLLAPGRLRSLAKLLSVCTIAFVLLAGLKLGVYALVYGWTLRRVLAVWALSVLAVGAGLAWVRLKQIIPAARWGILYALISFTLLGCFPLESWTGFLH</sequence>
<evidence type="ECO:0000313" key="3">
    <source>
        <dbReference type="EMBL" id="RGR68235.1"/>
    </source>
</evidence>
<protein>
    <submittedName>
        <fullName evidence="3">DUF4173 domain-containing protein</fullName>
    </submittedName>
</protein>
<dbReference type="Pfam" id="PF13687">
    <property type="entry name" value="DUF4153"/>
    <property type="match status" value="1"/>
</dbReference>
<feature type="region of interest" description="Disordered" evidence="1">
    <location>
        <begin position="1"/>
        <end position="30"/>
    </location>
</feature>
<dbReference type="AlphaFoldDB" id="A0A412FJA0"/>
<feature type="transmembrane region" description="Helical" evidence="2">
    <location>
        <begin position="406"/>
        <end position="426"/>
    </location>
</feature>
<keyword evidence="2" id="KW-0472">Membrane</keyword>
<feature type="transmembrane region" description="Helical" evidence="2">
    <location>
        <begin position="41"/>
        <end position="60"/>
    </location>
</feature>
<accession>A0A412FJA0</accession>
<feature type="transmembrane region" description="Helical" evidence="2">
    <location>
        <begin position="105"/>
        <end position="133"/>
    </location>
</feature>
<evidence type="ECO:0000256" key="1">
    <source>
        <dbReference type="SAM" id="MobiDB-lite"/>
    </source>
</evidence>